<feature type="transmembrane region" description="Helical" evidence="1">
    <location>
        <begin position="54"/>
        <end position="76"/>
    </location>
</feature>
<keyword evidence="4" id="KW-1185">Reference proteome</keyword>
<proteinExistence type="predicted"/>
<evidence type="ECO:0000313" key="4">
    <source>
        <dbReference type="Proteomes" id="UP000535838"/>
    </source>
</evidence>
<dbReference type="GO" id="GO:0008237">
    <property type="term" value="F:metallopeptidase activity"/>
    <property type="evidence" value="ECO:0007669"/>
    <property type="project" value="UniProtKB-KW"/>
</dbReference>
<keyword evidence="3" id="KW-0378">Hydrolase</keyword>
<feature type="transmembrane region" description="Helical" evidence="1">
    <location>
        <begin position="23"/>
        <end position="48"/>
    </location>
</feature>
<dbReference type="EMBL" id="JACJVQ010000024">
    <property type="protein sequence ID" value="MBB6637601.1"/>
    <property type="molecule type" value="Genomic_DNA"/>
</dbReference>
<dbReference type="GO" id="GO:0004175">
    <property type="term" value="F:endopeptidase activity"/>
    <property type="evidence" value="ECO:0007669"/>
    <property type="project" value="UniProtKB-ARBA"/>
</dbReference>
<keyword evidence="1" id="KW-0812">Transmembrane</keyword>
<sequence>MRKTNTPVNEAFRRGNQPAFVSFFRFHLVWMLAGALGILLANVTFSLLSEDLTALGSALLTIAGSAVAVVIYWLAMKFLARRSVPELPLQRRAVPEFILGAVVGLLFIIVSTALIVLFGGYSFKWSTGNASSVVLPVIATSLGAAFVEELIFRGLAFQAIEKMGGSFLALTLTSLFFGIAHLGNPGATVWGGLSIAIEAGVLLGAAFLWRRNVWFIIGLHFFWNTIEGLLGIPVSGHPSSGLFTVEVTGPALLTGGKFGLEASIIPVIISLLIAIPMLFFASRKGHFLSLRQDPKGE</sequence>
<protein>
    <submittedName>
        <fullName evidence="3">CPBP family intramembrane metalloprotease</fullName>
    </submittedName>
</protein>
<feature type="transmembrane region" description="Helical" evidence="1">
    <location>
        <begin position="258"/>
        <end position="281"/>
    </location>
</feature>
<dbReference type="GO" id="GO:0080120">
    <property type="term" value="P:CAAX-box protein maturation"/>
    <property type="evidence" value="ECO:0007669"/>
    <property type="project" value="UniProtKB-ARBA"/>
</dbReference>
<dbReference type="PANTHER" id="PTHR39430">
    <property type="entry name" value="MEMBRANE-ASSOCIATED PROTEASE-RELATED"/>
    <property type="match status" value="1"/>
</dbReference>
<feature type="transmembrane region" description="Helical" evidence="1">
    <location>
        <begin position="97"/>
        <end position="121"/>
    </location>
</feature>
<evidence type="ECO:0000256" key="1">
    <source>
        <dbReference type="SAM" id="Phobius"/>
    </source>
</evidence>
<name>A0A841T8T6_9BACL</name>
<dbReference type="InterPro" id="IPR003675">
    <property type="entry name" value="Rce1/LyrA-like_dom"/>
</dbReference>
<keyword evidence="1" id="KW-1133">Transmembrane helix</keyword>
<feature type="transmembrane region" description="Helical" evidence="1">
    <location>
        <begin position="164"/>
        <end position="183"/>
    </location>
</feature>
<organism evidence="3 4">
    <name type="scientific">Cohnella thailandensis</name>
    <dbReference type="NCBI Taxonomy" id="557557"/>
    <lineage>
        <taxon>Bacteria</taxon>
        <taxon>Bacillati</taxon>
        <taxon>Bacillota</taxon>
        <taxon>Bacilli</taxon>
        <taxon>Bacillales</taxon>
        <taxon>Paenibacillaceae</taxon>
        <taxon>Cohnella</taxon>
    </lineage>
</organism>
<keyword evidence="3" id="KW-0482">Metalloprotease</keyword>
<feature type="transmembrane region" description="Helical" evidence="1">
    <location>
        <begin position="133"/>
        <end position="152"/>
    </location>
</feature>
<keyword evidence="1" id="KW-0472">Membrane</keyword>
<feature type="transmembrane region" description="Helical" evidence="1">
    <location>
        <begin position="221"/>
        <end position="238"/>
    </location>
</feature>
<dbReference type="GO" id="GO:0006508">
    <property type="term" value="P:proteolysis"/>
    <property type="evidence" value="ECO:0007669"/>
    <property type="project" value="UniProtKB-KW"/>
</dbReference>
<comment type="caution">
    <text evidence="3">The sequence shown here is derived from an EMBL/GenBank/DDBJ whole genome shotgun (WGS) entry which is preliminary data.</text>
</comment>
<dbReference type="Proteomes" id="UP000535838">
    <property type="component" value="Unassembled WGS sequence"/>
</dbReference>
<dbReference type="RefSeq" id="WP_185122811.1">
    <property type="nucleotide sequence ID" value="NZ_JACJVQ010000024.1"/>
</dbReference>
<keyword evidence="3" id="KW-0645">Protease</keyword>
<dbReference type="Pfam" id="PF02517">
    <property type="entry name" value="Rce1-like"/>
    <property type="match status" value="1"/>
</dbReference>
<reference evidence="3 4" key="1">
    <citation type="submission" date="2020-08" db="EMBL/GenBank/DDBJ databases">
        <title>Cohnella phylogeny.</title>
        <authorList>
            <person name="Dunlap C."/>
        </authorList>
    </citation>
    <scope>NUCLEOTIDE SEQUENCE [LARGE SCALE GENOMIC DNA]</scope>
    <source>
        <strain evidence="3 4">DSM 25241</strain>
    </source>
</reference>
<evidence type="ECO:0000313" key="3">
    <source>
        <dbReference type="EMBL" id="MBB6637601.1"/>
    </source>
</evidence>
<gene>
    <name evidence="3" type="ORF">H7B67_26055</name>
</gene>
<feature type="transmembrane region" description="Helical" evidence="1">
    <location>
        <begin position="189"/>
        <end position="209"/>
    </location>
</feature>
<dbReference type="PANTHER" id="PTHR39430:SF1">
    <property type="entry name" value="PROTEASE"/>
    <property type="match status" value="1"/>
</dbReference>
<feature type="domain" description="CAAX prenyl protease 2/Lysostaphin resistance protein A-like" evidence="2">
    <location>
        <begin position="132"/>
        <end position="226"/>
    </location>
</feature>
<accession>A0A841T8T6</accession>
<evidence type="ECO:0000259" key="2">
    <source>
        <dbReference type="Pfam" id="PF02517"/>
    </source>
</evidence>
<dbReference type="AlphaFoldDB" id="A0A841T8T6"/>